<proteinExistence type="predicted"/>
<dbReference type="Proteomes" id="UP000326838">
    <property type="component" value="Unassembled WGS sequence"/>
</dbReference>
<evidence type="ECO:0000313" key="2">
    <source>
        <dbReference type="Proteomes" id="UP000326838"/>
    </source>
</evidence>
<comment type="caution">
    <text evidence="1">The sequence shown here is derived from an EMBL/GenBank/DDBJ whole genome shotgun (WGS) entry which is preliminary data.</text>
</comment>
<keyword evidence="2" id="KW-1185">Reference proteome</keyword>
<dbReference type="PROSITE" id="PS51257">
    <property type="entry name" value="PROKAR_LIPOPROTEIN"/>
    <property type="match status" value="1"/>
</dbReference>
<name>A0A5N0TFT3_9MICO</name>
<evidence type="ECO:0000313" key="1">
    <source>
        <dbReference type="EMBL" id="KAA9133912.1"/>
    </source>
</evidence>
<dbReference type="AlphaFoldDB" id="A0A5N0TFT3"/>
<sequence>MARIGGRNSAMAWVVGLGCAAVVGALLVLAAPALPMSMQLVGDALRNASVAASEPDATASVPAPTTDAVPTSTPACRELYTESLWAQLAQRAGGDPVEDAAAPVSSLTTLSAALSPAVRVTCTFAGVSTGRIVTTVSDVSADAAAVARATLETGGFTCAGFGDGGVRCERTTADGVEEQAVRAGVWVSTLYSGWRPDRYLDRVAPQLWAH</sequence>
<dbReference type="RefSeq" id="WP_150893269.1">
    <property type="nucleotide sequence ID" value="NZ_VYUY01000009.1"/>
</dbReference>
<reference evidence="2" key="1">
    <citation type="submission" date="2019-09" db="EMBL/GenBank/DDBJ databases">
        <title>Mumia zhuanghuii sp. nov. isolated from the intestinal contents of plateau pika (Ochotona curzoniae) in the Qinghai-Tibet plateau of China.</title>
        <authorList>
            <person name="Tian Z."/>
        </authorList>
    </citation>
    <scope>NUCLEOTIDE SEQUENCE [LARGE SCALE GENOMIC DNA]</scope>
    <source>
        <strain evidence="2">L-033</strain>
    </source>
</reference>
<organism evidence="1 2">
    <name type="scientific">Microbacterium caowuchunii</name>
    <dbReference type="NCBI Taxonomy" id="2614638"/>
    <lineage>
        <taxon>Bacteria</taxon>
        <taxon>Bacillati</taxon>
        <taxon>Actinomycetota</taxon>
        <taxon>Actinomycetes</taxon>
        <taxon>Micrococcales</taxon>
        <taxon>Microbacteriaceae</taxon>
        <taxon>Microbacterium</taxon>
    </lineage>
</organism>
<gene>
    <name evidence="1" type="ORF">F6B40_09255</name>
</gene>
<accession>A0A5N0TFT3</accession>
<protein>
    <submittedName>
        <fullName evidence="1">Uncharacterized protein</fullName>
    </submittedName>
</protein>
<dbReference type="EMBL" id="VYUY01000009">
    <property type="protein sequence ID" value="KAA9133912.1"/>
    <property type="molecule type" value="Genomic_DNA"/>
</dbReference>